<evidence type="ECO:0000256" key="4">
    <source>
        <dbReference type="ARBA" id="ARBA00022481"/>
    </source>
</evidence>
<feature type="domain" description="Type II secretion system protein GspI C-terminal" evidence="10">
    <location>
        <begin position="45"/>
        <end position="115"/>
    </location>
</feature>
<dbReference type="AlphaFoldDB" id="A0A7W9L5S2"/>
<name>A0A7W9L5S2_BREVE</name>
<gene>
    <name evidence="11" type="ORF">HNP47_001659</name>
</gene>
<dbReference type="RefSeq" id="WP_165116532.1">
    <property type="nucleotide sequence ID" value="NZ_CP114278.1"/>
</dbReference>
<keyword evidence="5 9" id="KW-0997">Cell inner membrane</keyword>
<dbReference type="PANTHER" id="PTHR38779:SF2">
    <property type="entry name" value="TYPE II SECRETION SYSTEM PROTEIN I-RELATED"/>
    <property type="match status" value="1"/>
</dbReference>
<dbReference type="PROSITE" id="PS00409">
    <property type="entry name" value="PROKAR_NTER_METHYL"/>
    <property type="match status" value="1"/>
</dbReference>
<evidence type="ECO:0000256" key="3">
    <source>
        <dbReference type="ARBA" id="ARBA00022475"/>
    </source>
</evidence>
<comment type="subunit">
    <text evidence="9">Type II secretion is composed of four main components: the outer membrane complex, the inner membrane complex, the cytoplasmic secretion ATPase and the periplasm-spanning pseudopilus.</text>
</comment>
<evidence type="ECO:0000256" key="2">
    <source>
        <dbReference type="ARBA" id="ARBA00008358"/>
    </source>
</evidence>
<evidence type="ECO:0000256" key="9">
    <source>
        <dbReference type="RuleBase" id="RU368030"/>
    </source>
</evidence>
<dbReference type="InterPro" id="IPR003413">
    <property type="entry name" value="T2SS_GspI_C"/>
</dbReference>
<keyword evidence="3" id="KW-1003">Cell membrane</keyword>
<comment type="caution">
    <text evidence="11">The sequence shown here is derived from an EMBL/GenBank/DDBJ whole genome shotgun (WGS) entry which is preliminary data.</text>
</comment>
<dbReference type="GO" id="GO:0015627">
    <property type="term" value="C:type II protein secretion system complex"/>
    <property type="evidence" value="ECO:0007669"/>
    <property type="project" value="UniProtKB-UniRule"/>
</dbReference>
<keyword evidence="8 9" id="KW-0472">Membrane</keyword>
<dbReference type="InterPro" id="IPR010052">
    <property type="entry name" value="T2SS_protein-GspI"/>
</dbReference>
<dbReference type="PANTHER" id="PTHR38779">
    <property type="entry name" value="TYPE II SECRETION SYSTEM PROTEIN I-RELATED"/>
    <property type="match status" value="1"/>
</dbReference>
<comment type="subcellular location">
    <subcellularLocation>
        <location evidence="1 9">Cell inner membrane</location>
        <topology evidence="1 9">Single-pass membrane protein</topology>
    </subcellularLocation>
</comment>
<dbReference type="Pfam" id="PF02501">
    <property type="entry name" value="T2SSI"/>
    <property type="match status" value="1"/>
</dbReference>
<dbReference type="NCBIfam" id="TIGR02532">
    <property type="entry name" value="IV_pilin_GFxxxE"/>
    <property type="match status" value="1"/>
</dbReference>
<dbReference type="Proteomes" id="UP000556201">
    <property type="component" value="Unassembled WGS sequence"/>
</dbReference>
<dbReference type="InterPro" id="IPR012902">
    <property type="entry name" value="N_methyl_site"/>
</dbReference>
<dbReference type="Pfam" id="PF07963">
    <property type="entry name" value="N_methyl"/>
    <property type="match status" value="1"/>
</dbReference>
<dbReference type="GO" id="GO:0015628">
    <property type="term" value="P:protein secretion by the type II secretion system"/>
    <property type="evidence" value="ECO:0007669"/>
    <property type="project" value="UniProtKB-UniRule"/>
</dbReference>
<keyword evidence="7 9" id="KW-1133">Transmembrane helix</keyword>
<evidence type="ECO:0000313" key="12">
    <source>
        <dbReference type="Proteomes" id="UP000556201"/>
    </source>
</evidence>
<proteinExistence type="inferred from homology"/>
<keyword evidence="4 9" id="KW-0488">Methylation</keyword>
<comment type="function">
    <text evidence="9">Component of the type II secretion system required for the energy-dependent secretion of extracellular factors such as proteases and toxins from the periplasm.</text>
</comment>
<evidence type="ECO:0000256" key="8">
    <source>
        <dbReference type="ARBA" id="ARBA00023136"/>
    </source>
</evidence>
<sequence>MTDRHALRGGFTLVEMLVALAVFGLSAMALLNLAGENTRSAARVESRTLGGVVADNLVIEALIAPSLSDGVSNGRTHLAGRDWTWTRTVTPTDVADLQRVEVRVASDEGQAADRTALRARAS</sequence>
<comment type="similarity">
    <text evidence="2 9">Belongs to the GSP I family.</text>
</comment>
<evidence type="ECO:0000259" key="10">
    <source>
        <dbReference type="Pfam" id="PF02501"/>
    </source>
</evidence>
<comment type="PTM">
    <text evidence="9">Cleaved by prepilin peptidase.</text>
</comment>
<organism evidence="11 12">
    <name type="scientific">Brevundimonas vesicularis</name>
    <name type="common">Pseudomonas vesicularis</name>
    <dbReference type="NCBI Taxonomy" id="41276"/>
    <lineage>
        <taxon>Bacteria</taxon>
        <taxon>Pseudomonadati</taxon>
        <taxon>Pseudomonadota</taxon>
        <taxon>Alphaproteobacteria</taxon>
        <taxon>Caulobacterales</taxon>
        <taxon>Caulobacteraceae</taxon>
        <taxon>Brevundimonas</taxon>
    </lineage>
</organism>
<evidence type="ECO:0000313" key="11">
    <source>
        <dbReference type="EMBL" id="MBB5771655.1"/>
    </source>
</evidence>
<dbReference type="GO" id="GO:0005886">
    <property type="term" value="C:plasma membrane"/>
    <property type="evidence" value="ECO:0007669"/>
    <property type="project" value="UniProtKB-SubCell"/>
</dbReference>
<evidence type="ECO:0000256" key="1">
    <source>
        <dbReference type="ARBA" id="ARBA00004377"/>
    </source>
</evidence>
<dbReference type="NCBIfam" id="TIGR01707">
    <property type="entry name" value="gspI"/>
    <property type="match status" value="1"/>
</dbReference>
<dbReference type="SUPFAM" id="SSF54523">
    <property type="entry name" value="Pili subunits"/>
    <property type="match status" value="1"/>
</dbReference>
<accession>A0A7W9L5S2</accession>
<evidence type="ECO:0000256" key="7">
    <source>
        <dbReference type="ARBA" id="ARBA00022989"/>
    </source>
</evidence>
<feature type="transmembrane region" description="Helical" evidence="9">
    <location>
        <begin position="12"/>
        <end position="33"/>
    </location>
</feature>
<keyword evidence="6 9" id="KW-0812">Transmembrane</keyword>
<reference evidence="11 12" key="1">
    <citation type="submission" date="2020-08" db="EMBL/GenBank/DDBJ databases">
        <title>Functional genomics of gut bacteria from endangered species of beetles.</title>
        <authorList>
            <person name="Carlos-Shanley C."/>
        </authorList>
    </citation>
    <scope>NUCLEOTIDE SEQUENCE [LARGE SCALE GENOMIC DNA]</scope>
    <source>
        <strain evidence="11 12">S00192</strain>
    </source>
</reference>
<evidence type="ECO:0000256" key="5">
    <source>
        <dbReference type="ARBA" id="ARBA00022519"/>
    </source>
</evidence>
<dbReference type="Gene3D" id="3.30.1300.30">
    <property type="entry name" value="GSPII I/J protein-like"/>
    <property type="match status" value="1"/>
</dbReference>
<protein>
    <recommendedName>
        <fullName evidence="9">Type II secretion system protein I</fullName>
        <shortName evidence="9">T2SS minor pseudopilin I</shortName>
    </recommendedName>
</protein>
<evidence type="ECO:0000256" key="6">
    <source>
        <dbReference type="ARBA" id="ARBA00022692"/>
    </source>
</evidence>
<dbReference type="InterPro" id="IPR045584">
    <property type="entry name" value="Pilin-like"/>
</dbReference>
<dbReference type="EMBL" id="JACHLJ010000002">
    <property type="protein sequence ID" value="MBB5771655.1"/>
    <property type="molecule type" value="Genomic_DNA"/>
</dbReference>